<gene>
    <name evidence="6" type="ORF">BE0216_06110</name>
    <name evidence="5" type="ORF">BEUL_0129</name>
</gene>
<feature type="chain" id="PRO_5044571846" evidence="3">
    <location>
        <begin position="33"/>
        <end position="669"/>
    </location>
</feature>
<dbReference type="Proteomes" id="UP000593943">
    <property type="component" value="Chromosome"/>
</dbReference>
<dbReference type="KEGG" id="beu:BE0216_06110"/>
<dbReference type="EMBL" id="MWWZ01000002">
    <property type="protein sequence ID" value="OZG69537.1"/>
    <property type="molecule type" value="Genomic_DNA"/>
</dbReference>
<organism evidence="5 7">
    <name type="scientific">Bifidobacterium eulemuris</name>
    <dbReference type="NCBI Taxonomy" id="1765219"/>
    <lineage>
        <taxon>Bacteria</taxon>
        <taxon>Bacillati</taxon>
        <taxon>Actinomycetota</taxon>
        <taxon>Actinomycetes</taxon>
        <taxon>Bifidobacteriales</taxon>
        <taxon>Bifidobacteriaceae</taxon>
        <taxon>Bifidobacterium</taxon>
    </lineage>
</organism>
<dbReference type="OrthoDB" id="3267513at2"/>
<protein>
    <submittedName>
        <fullName evidence="5">Cell surface protein</fullName>
    </submittedName>
</protein>
<feature type="domain" description="SpaA-like prealbumin fold" evidence="4">
    <location>
        <begin position="486"/>
        <end position="566"/>
    </location>
</feature>
<dbReference type="EMBL" id="CP062938">
    <property type="protein sequence ID" value="QOL32083.1"/>
    <property type="molecule type" value="Genomic_DNA"/>
</dbReference>
<proteinExistence type="predicted"/>
<feature type="transmembrane region" description="Helical" evidence="2">
    <location>
        <begin position="634"/>
        <end position="656"/>
    </location>
</feature>
<feature type="compositionally biased region" description="Basic and acidic residues" evidence="1">
    <location>
        <begin position="254"/>
        <end position="274"/>
    </location>
</feature>
<feature type="signal peptide" evidence="3">
    <location>
        <begin position="1"/>
        <end position="32"/>
    </location>
</feature>
<evidence type="ECO:0000256" key="3">
    <source>
        <dbReference type="SAM" id="SignalP"/>
    </source>
</evidence>
<keyword evidence="3" id="KW-0732">Signal</keyword>
<dbReference type="AlphaFoldDB" id="A0A261GDQ1"/>
<keyword evidence="8" id="KW-1185">Reference proteome</keyword>
<evidence type="ECO:0000313" key="5">
    <source>
        <dbReference type="EMBL" id="OZG69537.1"/>
    </source>
</evidence>
<keyword evidence="2" id="KW-0472">Membrane</keyword>
<feature type="region of interest" description="Disordered" evidence="1">
    <location>
        <begin position="246"/>
        <end position="274"/>
    </location>
</feature>
<evidence type="ECO:0000259" key="4">
    <source>
        <dbReference type="Pfam" id="PF17802"/>
    </source>
</evidence>
<evidence type="ECO:0000256" key="1">
    <source>
        <dbReference type="SAM" id="MobiDB-lite"/>
    </source>
</evidence>
<evidence type="ECO:0000313" key="8">
    <source>
        <dbReference type="Proteomes" id="UP000593943"/>
    </source>
</evidence>
<evidence type="ECO:0000313" key="7">
    <source>
        <dbReference type="Proteomes" id="UP000216057"/>
    </source>
</evidence>
<evidence type="ECO:0000313" key="6">
    <source>
        <dbReference type="EMBL" id="QOL32083.1"/>
    </source>
</evidence>
<name>A0A261GDQ1_9BIFI</name>
<keyword evidence="2" id="KW-0812">Transmembrane</keyword>
<evidence type="ECO:0000256" key="2">
    <source>
        <dbReference type="SAM" id="Phobius"/>
    </source>
</evidence>
<dbReference type="RefSeq" id="WP_094635859.1">
    <property type="nucleotide sequence ID" value="NZ_CP062938.1"/>
</dbReference>
<reference evidence="5 7" key="1">
    <citation type="journal article" date="2017" name="BMC Genomics">
        <title>Comparative genomic and phylogenomic analyses of the Bifidobacteriaceae family.</title>
        <authorList>
            <person name="Lugli G.A."/>
            <person name="Milani C."/>
            <person name="Turroni F."/>
            <person name="Duranti S."/>
            <person name="Mancabelli L."/>
            <person name="Mangifesta M."/>
            <person name="Ferrario C."/>
            <person name="Modesto M."/>
            <person name="Mattarelli P."/>
            <person name="Jiri K."/>
            <person name="van Sinderen D."/>
            <person name="Ventura M."/>
        </authorList>
    </citation>
    <scope>NUCLEOTIDE SEQUENCE [LARGE SCALE GENOMIC DNA]</scope>
    <source>
        <strain evidence="5 7">DSM 100216</strain>
    </source>
</reference>
<sequence length="669" mass="70441">MKANALKRVAGALSAAAVLVAGMALGTGTASAAAAVPQDGVPYIHMSGLTAENSESSTWRLYKIGDYVSVDANNADVTTVADAQVKTLLREAIEAGDPDGYKSDIYDKDSTTQQTYYDNPVAYISQHMGDPGYAEKLRKIADALADTTAGTGLLKNTTIAATAQYEPSVENYGTNHDVYLTSKAYGTAYAAGDFSQGVYVITSNKTITKDTATVNAVSTMIVPSTYCPDADNTVKVLKGQQLGEVALKSSDGNTPDKKPDPVDPDKPDYESTKKGEVVWSDANGTLVKFTLSSSIPSNWSANDANHNMKIYDAPRAGVTVLKTIAGVKSIVDNKFSSLTFDDNDNGIKKDATTLATAEALTLKVGNTTLSTAGGTDYTYTLTYKNTASGDDDNKFVGQDKSTGGEVASGILENDKYFLADVNQVMKIPGVAASADVVMTYYAFIESTQSGAVNDYLFKFDGTEAGKDQEPQNTTVDYTLYNVGPKNNYEGVADATYRIYKVNVSGDRDSLSYAKGNLAGEVKSAATTGAVKFPNLTSGYYIVEEATVATGYLQSFAPTYTIQVTGKTGTGSGATYNSLTAKALTKTEAEKMGGDAFYKDLGQLLDLNKAKVDGPPTINAGDYVHNITSLTQLPMTGGAGIALSVVVALVLGGFGLASYRRSRKAASVVA</sequence>
<keyword evidence="2" id="KW-1133">Transmembrane helix</keyword>
<reference evidence="6 8" key="2">
    <citation type="submission" date="2020-10" db="EMBL/GenBank/DDBJ databases">
        <title>Genome sequencing of Bifidobacterium eulemuris_DSMZ_100216.</title>
        <authorList>
            <person name="Kim J."/>
        </authorList>
    </citation>
    <scope>NUCLEOTIDE SEQUENCE [LARGE SCALE GENOMIC DNA]</scope>
    <source>
        <strain evidence="6 8">DSM 100216</strain>
    </source>
</reference>
<accession>A0A261GDQ1</accession>
<dbReference type="Pfam" id="PF17802">
    <property type="entry name" value="SpaA"/>
    <property type="match status" value="1"/>
</dbReference>
<dbReference type="InterPro" id="IPR041033">
    <property type="entry name" value="SpaA_PFL_dom_1"/>
</dbReference>
<dbReference type="Proteomes" id="UP000216057">
    <property type="component" value="Unassembled WGS sequence"/>
</dbReference>